<evidence type="ECO:0000256" key="5">
    <source>
        <dbReference type="ARBA" id="ARBA00022692"/>
    </source>
</evidence>
<dbReference type="InterPro" id="IPR038731">
    <property type="entry name" value="RgtA/B/C-like"/>
</dbReference>
<sequence length="551" mass="63497">MSKNFYRLAGALLGVVYLRGLFIPLMDNDAAHHANIALHMFCTGDYVSLIDQGRDYLDKPHLHFWLAALSYHIFGVNSFAYKFPSLLFSILGIYATYRLGKLLYSKETGRLAAFILATSFSFILANHDVRMDAILTSSVIFSIWQLIAFTKTLRWKNLMLASIGLACGFSTKGMIGVVMPGIAVATHILYERNWTILYHWKWMLLPVFVLMLIGPVLYCYYLQFDLHPEKFVRGHAAISGVRFILWSQNIERLEGEKFGAVAQGDPFFFLHTFLWAFIPWSLLTIAAYWKRLKKFIRKRFRYSSQREFITFGTITIIFIIISASNFKLPHYLNILLPLFSILLAGYLTSTLRRRPQRDFFITQIIQAGLLLIGMIALTLWVFPLQNFLVIPLLLLPGILYFHFQQEATLQQRVVMLSICTALFCNTLLSFHFYPQLLTHQAGKTLAEDILQLPIDRNKLYYLQDYEHSNSLDFYSASLIADISAQKLSTIRQPVWICTGVNGKAELDRCHIPYTITRQVYNYRVSKPKGSFLDPDSRASQLKHFYVLAISR</sequence>
<evidence type="ECO:0000256" key="4">
    <source>
        <dbReference type="ARBA" id="ARBA00022679"/>
    </source>
</evidence>
<dbReference type="EC" id="2.4.-.-" evidence="10"/>
<keyword evidence="4 10" id="KW-0808">Transferase</keyword>
<keyword evidence="2" id="KW-1003">Cell membrane</keyword>
<evidence type="ECO:0000256" key="8">
    <source>
        <dbReference type="SAM" id="Phobius"/>
    </source>
</evidence>
<feature type="domain" description="Glycosyltransferase RgtA/B/C/D-like" evidence="9">
    <location>
        <begin position="58"/>
        <end position="218"/>
    </location>
</feature>
<accession>A0ABW3KBJ4</accession>
<dbReference type="PANTHER" id="PTHR33908:SF3">
    <property type="entry name" value="UNDECAPRENYL PHOSPHATE-ALPHA-4-AMINO-4-DEOXY-L-ARABINOSE ARABINOSYL TRANSFERASE"/>
    <property type="match status" value="1"/>
</dbReference>
<evidence type="ECO:0000256" key="1">
    <source>
        <dbReference type="ARBA" id="ARBA00004651"/>
    </source>
</evidence>
<feature type="transmembrane region" description="Helical" evidence="8">
    <location>
        <begin position="308"/>
        <end position="324"/>
    </location>
</feature>
<dbReference type="GO" id="GO:0016757">
    <property type="term" value="F:glycosyltransferase activity"/>
    <property type="evidence" value="ECO:0007669"/>
    <property type="project" value="UniProtKB-KW"/>
</dbReference>
<feature type="transmembrane region" description="Helical" evidence="8">
    <location>
        <begin position="359"/>
        <end position="381"/>
    </location>
</feature>
<feature type="transmembrane region" description="Helical" evidence="8">
    <location>
        <begin position="202"/>
        <end position="222"/>
    </location>
</feature>
<keyword evidence="11" id="KW-1185">Reference proteome</keyword>
<keyword evidence="7 8" id="KW-0472">Membrane</keyword>
<comment type="subcellular location">
    <subcellularLocation>
        <location evidence="1">Cell membrane</location>
        <topology evidence="1">Multi-pass membrane protein</topology>
    </subcellularLocation>
</comment>
<protein>
    <submittedName>
        <fullName evidence="10">ArnT family glycosyltransferase</fullName>
        <ecNumber evidence="10">2.4.-.-</ecNumber>
    </submittedName>
</protein>
<evidence type="ECO:0000256" key="7">
    <source>
        <dbReference type="ARBA" id="ARBA00023136"/>
    </source>
</evidence>
<keyword evidence="3 10" id="KW-0328">Glycosyltransferase</keyword>
<organism evidence="10 11">
    <name type="scientific">Ohtaekwangia kribbensis</name>
    <dbReference type="NCBI Taxonomy" id="688913"/>
    <lineage>
        <taxon>Bacteria</taxon>
        <taxon>Pseudomonadati</taxon>
        <taxon>Bacteroidota</taxon>
        <taxon>Cytophagia</taxon>
        <taxon>Cytophagales</taxon>
        <taxon>Fulvivirgaceae</taxon>
        <taxon>Ohtaekwangia</taxon>
    </lineage>
</organism>
<dbReference type="Proteomes" id="UP001597112">
    <property type="component" value="Unassembled WGS sequence"/>
</dbReference>
<dbReference type="InterPro" id="IPR050297">
    <property type="entry name" value="LipidA_mod_glycosyltrf_83"/>
</dbReference>
<evidence type="ECO:0000259" key="9">
    <source>
        <dbReference type="Pfam" id="PF13231"/>
    </source>
</evidence>
<feature type="transmembrane region" description="Helical" evidence="8">
    <location>
        <begin position="387"/>
        <end position="403"/>
    </location>
</feature>
<keyword evidence="6 8" id="KW-1133">Transmembrane helix</keyword>
<name>A0ABW3KBJ4_9BACT</name>
<dbReference type="EMBL" id="JBHTKA010000015">
    <property type="protein sequence ID" value="MFD1003134.1"/>
    <property type="molecule type" value="Genomic_DNA"/>
</dbReference>
<reference evidence="11" key="1">
    <citation type="journal article" date="2019" name="Int. J. Syst. Evol. Microbiol.">
        <title>The Global Catalogue of Microorganisms (GCM) 10K type strain sequencing project: providing services to taxonomists for standard genome sequencing and annotation.</title>
        <authorList>
            <consortium name="The Broad Institute Genomics Platform"/>
            <consortium name="The Broad Institute Genome Sequencing Center for Infectious Disease"/>
            <person name="Wu L."/>
            <person name="Ma J."/>
        </authorList>
    </citation>
    <scope>NUCLEOTIDE SEQUENCE [LARGE SCALE GENOMIC DNA]</scope>
    <source>
        <strain evidence="11">CCUG 58938</strain>
    </source>
</reference>
<comment type="caution">
    <text evidence="10">The sequence shown here is derived from an EMBL/GenBank/DDBJ whole genome shotgun (WGS) entry which is preliminary data.</text>
</comment>
<evidence type="ECO:0000256" key="6">
    <source>
        <dbReference type="ARBA" id="ARBA00022989"/>
    </source>
</evidence>
<evidence type="ECO:0000313" key="11">
    <source>
        <dbReference type="Proteomes" id="UP001597112"/>
    </source>
</evidence>
<dbReference type="Pfam" id="PF13231">
    <property type="entry name" value="PMT_2"/>
    <property type="match status" value="1"/>
</dbReference>
<dbReference type="PANTHER" id="PTHR33908">
    <property type="entry name" value="MANNOSYLTRANSFERASE YKCB-RELATED"/>
    <property type="match status" value="1"/>
</dbReference>
<keyword evidence="5 8" id="KW-0812">Transmembrane</keyword>
<feature type="transmembrane region" description="Helical" evidence="8">
    <location>
        <begin position="111"/>
        <end position="127"/>
    </location>
</feature>
<evidence type="ECO:0000256" key="3">
    <source>
        <dbReference type="ARBA" id="ARBA00022676"/>
    </source>
</evidence>
<proteinExistence type="predicted"/>
<feature type="transmembrane region" description="Helical" evidence="8">
    <location>
        <begin position="330"/>
        <end position="347"/>
    </location>
</feature>
<feature type="transmembrane region" description="Helical" evidence="8">
    <location>
        <begin position="268"/>
        <end position="288"/>
    </location>
</feature>
<feature type="transmembrane region" description="Helical" evidence="8">
    <location>
        <begin position="415"/>
        <end position="433"/>
    </location>
</feature>
<gene>
    <name evidence="10" type="ORF">ACFQ21_27660</name>
</gene>
<evidence type="ECO:0000313" key="10">
    <source>
        <dbReference type="EMBL" id="MFD1003134.1"/>
    </source>
</evidence>
<evidence type="ECO:0000256" key="2">
    <source>
        <dbReference type="ARBA" id="ARBA00022475"/>
    </source>
</evidence>
<feature type="transmembrane region" description="Helical" evidence="8">
    <location>
        <begin position="165"/>
        <end position="190"/>
    </location>
</feature>
<dbReference type="RefSeq" id="WP_377585366.1">
    <property type="nucleotide sequence ID" value="NZ_JBHTKA010000015.1"/>
</dbReference>